<dbReference type="AlphaFoldDB" id="A0A1B8GPY6"/>
<proteinExistence type="predicted"/>
<dbReference type="Proteomes" id="UP000091956">
    <property type="component" value="Unassembled WGS sequence"/>
</dbReference>
<protein>
    <submittedName>
        <fullName evidence="2">Uncharacterized protein</fullName>
    </submittedName>
</protein>
<keyword evidence="1" id="KW-0732">Signal</keyword>
<evidence type="ECO:0000313" key="3">
    <source>
        <dbReference type="Proteomes" id="UP000091956"/>
    </source>
</evidence>
<reference evidence="2 3" key="1">
    <citation type="submission" date="2016-03" db="EMBL/GenBank/DDBJ databases">
        <title>Comparative genomics of Pseudogymnoascus destructans, the fungus causing white-nose syndrome of bats.</title>
        <authorList>
            <person name="Palmer J.M."/>
            <person name="Drees K.P."/>
            <person name="Foster J.T."/>
            <person name="Lindner D.L."/>
        </authorList>
    </citation>
    <scope>NUCLEOTIDE SEQUENCE [LARGE SCALE GENOMIC DNA]</scope>
    <source>
        <strain evidence="2 3">UAMH 10579</strain>
    </source>
</reference>
<accession>A0A1B8GPY6</accession>
<dbReference type="EMBL" id="KV460219">
    <property type="protein sequence ID" value="OBT97870.1"/>
    <property type="molecule type" value="Genomic_DNA"/>
</dbReference>
<organism evidence="2 3">
    <name type="scientific">Pseudogymnoascus verrucosus</name>
    <dbReference type="NCBI Taxonomy" id="342668"/>
    <lineage>
        <taxon>Eukaryota</taxon>
        <taxon>Fungi</taxon>
        <taxon>Dikarya</taxon>
        <taxon>Ascomycota</taxon>
        <taxon>Pezizomycotina</taxon>
        <taxon>Leotiomycetes</taxon>
        <taxon>Thelebolales</taxon>
        <taxon>Thelebolaceae</taxon>
        <taxon>Pseudogymnoascus</taxon>
    </lineage>
</organism>
<sequence length="106" mass="10930">MHFSTILAAASSLLVSVSAVGVRICYNSPFQECTTVTGGSGQCIYVGAPYNDHVFSANALSDTSYCDSYRDINNGACSGPLVGGIDQSGYSGLPYGSDTSGFVCYA</sequence>
<dbReference type="GeneID" id="28837285"/>
<feature type="signal peptide" evidence="1">
    <location>
        <begin position="1"/>
        <end position="19"/>
    </location>
</feature>
<name>A0A1B8GPY6_9PEZI</name>
<evidence type="ECO:0000313" key="2">
    <source>
        <dbReference type="EMBL" id="OBT97870.1"/>
    </source>
</evidence>
<evidence type="ECO:0000256" key="1">
    <source>
        <dbReference type="SAM" id="SignalP"/>
    </source>
</evidence>
<gene>
    <name evidence="2" type="ORF">VE01_03899</name>
</gene>
<keyword evidence="3" id="KW-1185">Reference proteome</keyword>
<reference evidence="3" key="2">
    <citation type="journal article" date="2018" name="Nat. Commun.">
        <title>Extreme sensitivity to ultraviolet light in the fungal pathogen causing white-nose syndrome of bats.</title>
        <authorList>
            <person name="Palmer J.M."/>
            <person name="Drees K.P."/>
            <person name="Foster J.T."/>
            <person name="Lindner D.L."/>
        </authorList>
    </citation>
    <scope>NUCLEOTIDE SEQUENCE [LARGE SCALE GENOMIC DNA]</scope>
    <source>
        <strain evidence="3">UAMH 10579</strain>
    </source>
</reference>
<feature type="chain" id="PRO_5008608969" evidence="1">
    <location>
        <begin position="20"/>
        <end position="106"/>
    </location>
</feature>
<dbReference type="RefSeq" id="XP_018131603.1">
    <property type="nucleotide sequence ID" value="XM_018273378.1"/>
</dbReference>
<dbReference type="OrthoDB" id="3427591at2759"/>